<proteinExistence type="predicted"/>
<dbReference type="Proteomes" id="UP000006320">
    <property type="component" value="Unassembled WGS sequence"/>
</dbReference>
<reference evidence="1 2" key="1">
    <citation type="journal article" date="2017" name="Antonie Van Leeuwenhoek">
        <title>Rhizobium rhizosphaerae sp. nov., a novel species isolated from rice rhizosphere.</title>
        <authorList>
            <person name="Zhao J.J."/>
            <person name="Zhang J."/>
            <person name="Zhang R.J."/>
            <person name="Zhang C.W."/>
            <person name="Yin H.Q."/>
            <person name="Zhang X.X."/>
        </authorList>
    </citation>
    <scope>NUCLEOTIDE SEQUENCE [LARGE SCALE GENOMIC DNA]</scope>
    <source>
        <strain evidence="1 2">S18K6</strain>
    </source>
</reference>
<evidence type="ECO:0000313" key="1">
    <source>
        <dbReference type="EMBL" id="GAC11823.1"/>
    </source>
</evidence>
<sequence length="419" mass="47627">MFQANEVYSEDLTIVINETDNIFVKFANLNIDVTTVKNQLSIIGAKANNNKIGYMRVKTNAGIVKVIICPKIFAYDTAKFLEFLKESLRVIAKYRNKAGLFRIDDSLLNLALLNQSYETKHSFDAMLELKFLAALNEIASFFRKFSTLRKRKSPYISNSVEFEIEIGSSVVDPNKSNIHQLKRNDRFDVRLAGIAQAVISTFLKHNKLFLSDRTIGIARGLQSQIKRKFNTTGFGAKSDDVTLTRNKGLFKSHSTRNLQNNLLALLSSEDFFDTRVGETTNSQYLSTSSFFFEANIFFEYLVYDQLLSDFDEKDIVIKPTAYQDLFSCCNMQMDSFKVTPEFLLKSIGCVVDVKWKILSELGASFNYDVLKLKRDAELHLVQNAMLIYPHVANNILNKAPYKLGGGDNINIHIKETPPL</sequence>
<comment type="caution">
    <text evidence="1">The sequence shown here is derived from an EMBL/GenBank/DDBJ whole genome shotgun (WGS) entry which is preliminary data.</text>
</comment>
<protein>
    <submittedName>
        <fullName evidence="1">Uncharacterized protein</fullName>
    </submittedName>
</protein>
<dbReference type="RefSeq" id="WP_007990960.1">
    <property type="nucleotide sequence ID" value="NZ_BAEM01000050.1"/>
</dbReference>
<dbReference type="EMBL" id="BAEM01000050">
    <property type="protein sequence ID" value="GAC11823.1"/>
    <property type="molecule type" value="Genomic_DNA"/>
</dbReference>
<accession>A0AAV3V5B9</accession>
<organism evidence="1 2">
    <name type="scientific">Paraglaciecola chathamensis S18K6</name>
    <dbReference type="NCBI Taxonomy" id="1127672"/>
    <lineage>
        <taxon>Bacteria</taxon>
        <taxon>Pseudomonadati</taxon>
        <taxon>Pseudomonadota</taxon>
        <taxon>Gammaproteobacteria</taxon>
        <taxon>Alteromonadales</taxon>
        <taxon>Alteromonadaceae</taxon>
        <taxon>Paraglaciecola</taxon>
    </lineage>
</organism>
<gene>
    <name evidence="1" type="ORF">GCHA_3893</name>
</gene>
<evidence type="ECO:0000313" key="2">
    <source>
        <dbReference type="Proteomes" id="UP000006320"/>
    </source>
</evidence>
<name>A0AAV3V5B9_9ALTE</name>
<dbReference type="InterPro" id="IPR019292">
    <property type="entry name" value="McrC"/>
</dbReference>
<dbReference type="Pfam" id="PF10117">
    <property type="entry name" value="McrBC"/>
    <property type="match status" value="1"/>
</dbReference>
<dbReference type="AlphaFoldDB" id="A0AAV3V5B9"/>